<accession>A0A1S4JPW2</accession>
<dbReference type="GO" id="GO:0008049">
    <property type="term" value="P:male courtship behavior"/>
    <property type="evidence" value="ECO:0007669"/>
    <property type="project" value="TreeGrafter"/>
</dbReference>
<feature type="transmembrane region" description="Helical" evidence="8">
    <location>
        <begin position="331"/>
        <end position="350"/>
    </location>
</feature>
<evidence type="ECO:0000256" key="4">
    <source>
        <dbReference type="ARBA" id="ARBA00022989"/>
    </source>
</evidence>
<dbReference type="PANTHER" id="PTHR21143">
    <property type="entry name" value="INVERTEBRATE GUSTATORY RECEPTOR"/>
    <property type="match status" value="1"/>
</dbReference>
<reference evidence="9" key="1">
    <citation type="submission" date="2020-05" db="UniProtKB">
        <authorList>
            <consortium name="EnsemblMetazoa"/>
        </authorList>
    </citation>
    <scope>IDENTIFICATION</scope>
    <source>
        <strain evidence="9">JHB</strain>
    </source>
</reference>
<sequence length="374" mass="43549">MNLREQFRFLYSSMIFTGLNSFWIGNHSMLYGLFNYGYRNVLTAIAVVHVILESCADCSFGRVLNFAEQITVIGVEFFIEYQTLLYLFILRNYYVFYGSEHHRLLSKLGYLCRIFNVNSPKLRYKYYFYIGLIIIPKFLLVLPYYQVLQDIMAVFMEGTLVFNTFSISICVIESSFIISTLGSLFDQLQRADFNDTIRYNYSITLLELIDEINDFYGLIFLLVCVQQLSWMTVLVYKYWLYPSEMILFQDKYLQMLSKLSWSTTCFALIDLVYTSQSTISKANEAALSTRHFDDYSMKNTKLAKQINKFLLKNLHQKKKFSAFGFFNIDNSVIYTVFSSIITYLVILIQFKQLENDLTHGNSGNETISAAGGST</sequence>
<keyword evidence="6 8" id="KW-0675">Receptor</keyword>
<dbReference type="VEuPathDB" id="VectorBase:CPIJ008847"/>
<comment type="similarity">
    <text evidence="8">Belongs to the insect chemoreceptor superfamily. Gustatory receptor (GR) family.</text>
</comment>
<keyword evidence="3 8" id="KW-0812">Transmembrane</keyword>
<evidence type="ECO:0000256" key="6">
    <source>
        <dbReference type="ARBA" id="ARBA00023170"/>
    </source>
</evidence>
<keyword evidence="7 8" id="KW-0807">Transducer</keyword>
<keyword evidence="5 8" id="KW-0472">Membrane</keyword>
<proteinExistence type="inferred from homology"/>
<feature type="transmembrane region" description="Helical" evidence="8">
    <location>
        <begin position="215"/>
        <end position="240"/>
    </location>
</feature>
<dbReference type="OrthoDB" id="6695098at2759"/>
<evidence type="ECO:0000256" key="1">
    <source>
        <dbReference type="ARBA" id="ARBA00004651"/>
    </source>
</evidence>
<evidence type="ECO:0000256" key="5">
    <source>
        <dbReference type="ARBA" id="ARBA00023136"/>
    </source>
</evidence>
<dbReference type="GO" id="GO:0043025">
    <property type="term" value="C:neuronal cell body"/>
    <property type="evidence" value="ECO:0007669"/>
    <property type="project" value="TreeGrafter"/>
</dbReference>
<dbReference type="Pfam" id="PF08395">
    <property type="entry name" value="7tm_7"/>
    <property type="match status" value="1"/>
</dbReference>
<feature type="transmembrane region" description="Helical" evidence="8">
    <location>
        <begin position="126"/>
        <end position="148"/>
    </location>
</feature>
<protein>
    <recommendedName>
        <fullName evidence="8">Gustatory receptor</fullName>
    </recommendedName>
</protein>
<dbReference type="GO" id="GO:0005886">
    <property type="term" value="C:plasma membrane"/>
    <property type="evidence" value="ECO:0007669"/>
    <property type="project" value="UniProtKB-SubCell"/>
</dbReference>
<dbReference type="GO" id="GO:0007635">
    <property type="term" value="P:chemosensory behavior"/>
    <property type="evidence" value="ECO:0007669"/>
    <property type="project" value="TreeGrafter"/>
</dbReference>
<dbReference type="GO" id="GO:0050909">
    <property type="term" value="P:sensory perception of taste"/>
    <property type="evidence" value="ECO:0007669"/>
    <property type="project" value="InterPro"/>
</dbReference>
<evidence type="ECO:0000256" key="3">
    <source>
        <dbReference type="ARBA" id="ARBA00022692"/>
    </source>
</evidence>
<feature type="transmembrane region" description="Helical" evidence="8">
    <location>
        <begin position="37"/>
        <end position="58"/>
    </location>
</feature>
<feature type="transmembrane region" description="Helical" evidence="8">
    <location>
        <begin position="70"/>
        <end position="89"/>
    </location>
</feature>
<dbReference type="GO" id="GO:0030425">
    <property type="term" value="C:dendrite"/>
    <property type="evidence" value="ECO:0007669"/>
    <property type="project" value="TreeGrafter"/>
</dbReference>
<name>A0A1S4JPW2_CULQU</name>
<evidence type="ECO:0000256" key="2">
    <source>
        <dbReference type="ARBA" id="ARBA00022475"/>
    </source>
</evidence>
<comment type="function">
    <text evidence="8">Gustatory receptor which mediates acceptance or avoidance behavior, depending on its substrates.</text>
</comment>
<evidence type="ECO:0000256" key="8">
    <source>
        <dbReference type="RuleBase" id="RU363108"/>
    </source>
</evidence>
<feature type="transmembrane region" description="Helical" evidence="8">
    <location>
        <begin position="7"/>
        <end position="25"/>
    </location>
</feature>
<evidence type="ECO:0000313" key="9">
    <source>
        <dbReference type="EnsemblMetazoa" id="CPIJ008847-PG"/>
    </source>
</evidence>
<keyword evidence="10" id="KW-1185">Reference proteome</keyword>
<dbReference type="PANTHER" id="PTHR21143:SF134">
    <property type="entry name" value="GUSTATORY RECEPTOR"/>
    <property type="match status" value="1"/>
</dbReference>
<evidence type="ECO:0000313" key="10">
    <source>
        <dbReference type="Proteomes" id="UP000002320"/>
    </source>
</evidence>
<dbReference type="EnsemblMetazoa" id="CPIJ008847-RG">
    <property type="protein sequence ID" value="CPIJ008847-PG"/>
    <property type="gene ID" value="CPIJ008847"/>
</dbReference>
<dbReference type="GO" id="GO:0007165">
    <property type="term" value="P:signal transduction"/>
    <property type="evidence" value="ECO:0007669"/>
    <property type="project" value="UniProtKB-KW"/>
</dbReference>
<dbReference type="Proteomes" id="UP000002320">
    <property type="component" value="Unassembled WGS sequence"/>
</dbReference>
<dbReference type="GO" id="GO:0030424">
    <property type="term" value="C:axon"/>
    <property type="evidence" value="ECO:0007669"/>
    <property type="project" value="TreeGrafter"/>
</dbReference>
<keyword evidence="2 8" id="KW-1003">Cell membrane</keyword>
<dbReference type="AlphaFoldDB" id="A0A1S4JPW2"/>
<feature type="transmembrane region" description="Helical" evidence="8">
    <location>
        <begin position="160"/>
        <end position="185"/>
    </location>
</feature>
<comment type="subcellular location">
    <subcellularLocation>
        <location evidence="1 8">Cell membrane</location>
        <topology evidence="1 8">Multi-pass membrane protein</topology>
    </subcellularLocation>
</comment>
<evidence type="ECO:0000256" key="7">
    <source>
        <dbReference type="ARBA" id="ARBA00023224"/>
    </source>
</evidence>
<organism evidence="9 10">
    <name type="scientific">Culex quinquefasciatus</name>
    <name type="common">Southern house mosquito</name>
    <name type="synonym">Culex pungens</name>
    <dbReference type="NCBI Taxonomy" id="7176"/>
    <lineage>
        <taxon>Eukaryota</taxon>
        <taxon>Metazoa</taxon>
        <taxon>Ecdysozoa</taxon>
        <taxon>Arthropoda</taxon>
        <taxon>Hexapoda</taxon>
        <taxon>Insecta</taxon>
        <taxon>Pterygota</taxon>
        <taxon>Neoptera</taxon>
        <taxon>Endopterygota</taxon>
        <taxon>Diptera</taxon>
        <taxon>Nematocera</taxon>
        <taxon>Culicoidea</taxon>
        <taxon>Culicidae</taxon>
        <taxon>Culicinae</taxon>
        <taxon>Culicini</taxon>
        <taxon>Culex</taxon>
        <taxon>Culex</taxon>
    </lineage>
</organism>
<dbReference type="InterPro" id="IPR013604">
    <property type="entry name" value="7TM_chemorcpt"/>
</dbReference>
<dbReference type="VEuPathDB" id="VectorBase:CQUJHB014448"/>
<keyword evidence="4 8" id="KW-1133">Transmembrane helix</keyword>